<feature type="compositionally biased region" description="Low complexity" evidence="6">
    <location>
        <begin position="498"/>
        <end position="535"/>
    </location>
</feature>
<sequence length="977" mass="103640">MAQLLAPSAPGPGRISQILPTVKCSTCSQPVAIAELGEHVCAPLPALPTPQPPMSPRSAVSLLPQKFQSLFPRSQTAQSQQSPATRQVSPLSIQKRDSAGPAKQPVRARAPSTASSLSTRSAESRSERIPSPLSRRRTPDLPKVPFPTGPLPPEPSRTSRASRASTTSSRKSSNPLPSPYAASRTSSESTRSPPPVQPPLPGRSHTPVSSNASGRSRAPSSGSVHPPMPSPDAVRHPVQSNPVPFAPPPMPGSSSARPRATTDFDARDSQLGDVIYSTASRPMMPMTAPPPRAPSSASTRPPMDQRPSFDQRSSAWSNAMPSPYGSPPLGMPHGGTSPLRSRTPGAPPHAGLPPHTGIPPLRSQTPGAPSYGDLPPHTGIPPMRSQTPGAPPHSAVPSFRSQTPGTPHTGVPPLSPDLEIDTKSGGEAGMAGVGRRGFAAAARAAMFALPVAPATPAPGGDNLWSDMVPYQGMDGRRPNAPKFLDIGLGSNYASARTPPLSAGSAASSLSPHSPMSHKSPVLTRTPSPVSSVRSSGTATGPVVTTLTPTSPNGSMYQRDRVLPPALEPPKTPLPATPTTPSAASIRLPFFEKFKNKLPQLDIAESDTPAPPEDKPLVSPRDSPPQSPRSESEYSGLAYANSDEEDEGEDTAFASSPQPLSSSGSSGKNKVRFPSIDQSESRYTSSTASPRPPMRSLSASTGMTSYSARTAAKSTGALDRVMESLLEDPGSPVTPTFSPTDNPRDSVSKPPKLPTRSHTSPTLGAGPSRGGASKKRPTIRVCVKCEKTIDDGRWIQMDGGSVLCDRCWKNMYLPKCRRCNLPIEKQAVSSSDGQLKGKYHRDCFNCHTCHKPFPDKTFYVFDGKPFCAYHYHEANDSLCAAATCGQPIEGPCAISHDGNRYHPEHMLCEYRGCTERLVEYYELDGRMLCERHAQKAMDAGSDGELNDDDDEATARDHRAQKRVTRFIDLGDLGGSELR</sequence>
<keyword evidence="2" id="KW-0677">Repeat</keyword>
<keyword evidence="4 5" id="KW-0440">LIM domain</keyword>
<dbReference type="CDD" id="cd08368">
    <property type="entry name" value="LIM"/>
    <property type="match status" value="1"/>
</dbReference>
<feature type="compositionally biased region" description="Polar residues" evidence="6">
    <location>
        <begin position="536"/>
        <end position="555"/>
    </location>
</feature>
<dbReference type="EMBL" id="KV722355">
    <property type="protein sequence ID" value="OCH93431.1"/>
    <property type="molecule type" value="Genomic_DNA"/>
</dbReference>
<feature type="compositionally biased region" description="Basic and acidic residues" evidence="6">
    <location>
        <begin position="260"/>
        <end position="270"/>
    </location>
</feature>
<feature type="compositionally biased region" description="Low complexity" evidence="6">
    <location>
        <begin position="107"/>
        <end position="121"/>
    </location>
</feature>
<feature type="compositionally biased region" description="Pro residues" evidence="6">
    <location>
        <begin position="565"/>
        <end position="577"/>
    </location>
</feature>
<dbReference type="Gene3D" id="2.10.110.10">
    <property type="entry name" value="Cysteine Rich Protein"/>
    <property type="match status" value="2"/>
</dbReference>
<gene>
    <name evidence="8" type="ORF">OBBRIDRAFT_817827</name>
</gene>
<dbReference type="PANTHER" id="PTHR24205:SF16">
    <property type="entry name" value="GH01042P-RELATED"/>
    <property type="match status" value="1"/>
</dbReference>
<dbReference type="GO" id="GO:0030695">
    <property type="term" value="F:GTPase regulator activity"/>
    <property type="evidence" value="ECO:0007669"/>
    <property type="project" value="UniProtKB-ARBA"/>
</dbReference>
<feature type="region of interest" description="Disordered" evidence="6">
    <location>
        <begin position="48"/>
        <end position="417"/>
    </location>
</feature>
<dbReference type="PROSITE" id="PS00478">
    <property type="entry name" value="LIM_DOMAIN_1"/>
    <property type="match status" value="1"/>
</dbReference>
<dbReference type="InterPro" id="IPR001781">
    <property type="entry name" value="Znf_LIM"/>
</dbReference>
<feature type="compositionally biased region" description="Low complexity" evidence="6">
    <location>
        <begin position="654"/>
        <end position="666"/>
    </location>
</feature>
<dbReference type="PROSITE" id="PS50023">
    <property type="entry name" value="LIM_DOMAIN_2"/>
    <property type="match status" value="1"/>
</dbReference>
<feature type="region of interest" description="Disordered" evidence="6">
    <location>
        <begin position="725"/>
        <end position="774"/>
    </location>
</feature>
<evidence type="ECO:0000256" key="2">
    <source>
        <dbReference type="ARBA" id="ARBA00022737"/>
    </source>
</evidence>
<dbReference type="PANTHER" id="PTHR24205">
    <property type="entry name" value="FOUR AND A HALF LIM DOMAINS PROTEIN"/>
    <property type="match status" value="1"/>
</dbReference>
<feature type="compositionally biased region" description="Low complexity" evidence="6">
    <location>
        <begin position="72"/>
        <end position="87"/>
    </location>
</feature>
<keyword evidence="9" id="KW-1185">Reference proteome</keyword>
<feature type="compositionally biased region" description="Polar residues" evidence="6">
    <location>
        <begin position="308"/>
        <end position="320"/>
    </location>
</feature>
<evidence type="ECO:0000313" key="8">
    <source>
        <dbReference type="EMBL" id="OCH93431.1"/>
    </source>
</evidence>
<feature type="compositionally biased region" description="Polar residues" evidence="6">
    <location>
        <begin position="675"/>
        <end position="688"/>
    </location>
</feature>
<dbReference type="GO" id="GO:0046872">
    <property type="term" value="F:metal ion binding"/>
    <property type="evidence" value="ECO:0007669"/>
    <property type="project" value="UniProtKB-KW"/>
</dbReference>
<dbReference type="SUPFAM" id="SSF57716">
    <property type="entry name" value="Glucocorticoid receptor-like (DNA-binding domain)"/>
    <property type="match status" value="2"/>
</dbReference>
<dbReference type="CDD" id="cd09397">
    <property type="entry name" value="LIM1_UF1"/>
    <property type="match status" value="1"/>
</dbReference>
<feature type="compositionally biased region" description="Low complexity" evidence="6">
    <location>
        <begin position="209"/>
        <end position="223"/>
    </location>
</feature>
<evidence type="ECO:0000256" key="1">
    <source>
        <dbReference type="ARBA" id="ARBA00022723"/>
    </source>
</evidence>
<feature type="region of interest" description="Disordered" evidence="6">
    <location>
        <begin position="496"/>
        <end position="581"/>
    </location>
</feature>
<proteinExistence type="predicted"/>
<feature type="compositionally biased region" description="Low complexity" evidence="6">
    <location>
        <begin position="156"/>
        <end position="173"/>
    </location>
</feature>
<feature type="compositionally biased region" description="Polar residues" evidence="6">
    <location>
        <begin position="696"/>
        <end position="707"/>
    </location>
</feature>
<dbReference type="Proteomes" id="UP000250043">
    <property type="component" value="Unassembled WGS sequence"/>
</dbReference>
<feature type="compositionally biased region" description="Pro residues" evidence="6">
    <location>
        <begin position="142"/>
        <end position="155"/>
    </location>
</feature>
<evidence type="ECO:0000256" key="3">
    <source>
        <dbReference type="ARBA" id="ARBA00022833"/>
    </source>
</evidence>
<evidence type="ECO:0000256" key="6">
    <source>
        <dbReference type="SAM" id="MobiDB-lite"/>
    </source>
</evidence>
<dbReference type="GO" id="GO:0003712">
    <property type="term" value="F:transcription coregulator activity"/>
    <property type="evidence" value="ECO:0007669"/>
    <property type="project" value="TreeGrafter"/>
</dbReference>
<keyword evidence="3 5" id="KW-0862">Zinc</keyword>
<evidence type="ECO:0000313" key="9">
    <source>
        <dbReference type="Proteomes" id="UP000250043"/>
    </source>
</evidence>
<organism evidence="8 9">
    <name type="scientific">Obba rivulosa</name>
    <dbReference type="NCBI Taxonomy" id="1052685"/>
    <lineage>
        <taxon>Eukaryota</taxon>
        <taxon>Fungi</taxon>
        <taxon>Dikarya</taxon>
        <taxon>Basidiomycota</taxon>
        <taxon>Agaricomycotina</taxon>
        <taxon>Agaricomycetes</taxon>
        <taxon>Polyporales</taxon>
        <taxon>Gelatoporiaceae</taxon>
        <taxon>Obba</taxon>
    </lineage>
</organism>
<evidence type="ECO:0000259" key="7">
    <source>
        <dbReference type="PROSITE" id="PS50023"/>
    </source>
</evidence>
<dbReference type="AlphaFoldDB" id="A0A8E2DPN3"/>
<dbReference type="Pfam" id="PF00412">
    <property type="entry name" value="LIM"/>
    <property type="match status" value="1"/>
</dbReference>
<evidence type="ECO:0000256" key="5">
    <source>
        <dbReference type="PROSITE-ProRule" id="PRU00125"/>
    </source>
</evidence>
<dbReference type="GO" id="GO:0005634">
    <property type="term" value="C:nucleus"/>
    <property type="evidence" value="ECO:0007669"/>
    <property type="project" value="TreeGrafter"/>
</dbReference>
<feature type="compositionally biased region" description="Pro residues" evidence="6">
    <location>
        <begin position="192"/>
        <end position="201"/>
    </location>
</feature>
<name>A0A8E2DPN3_9APHY</name>
<feature type="region of interest" description="Disordered" evidence="6">
    <location>
        <begin position="600"/>
        <end position="710"/>
    </location>
</feature>
<dbReference type="SMART" id="SM00132">
    <property type="entry name" value="LIM"/>
    <property type="match status" value="2"/>
</dbReference>
<feature type="domain" description="LIM zinc-binding" evidence="7">
    <location>
        <begin position="813"/>
        <end position="876"/>
    </location>
</feature>
<accession>A0A8E2DPN3</accession>
<reference evidence="8 9" key="1">
    <citation type="submission" date="2016-07" db="EMBL/GenBank/DDBJ databases">
        <title>Draft genome of the white-rot fungus Obba rivulosa 3A-2.</title>
        <authorList>
            <consortium name="DOE Joint Genome Institute"/>
            <person name="Miettinen O."/>
            <person name="Riley R."/>
            <person name="Acob R."/>
            <person name="Barry K."/>
            <person name="Cullen D."/>
            <person name="De Vries R."/>
            <person name="Hainaut M."/>
            <person name="Hatakka A."/>
            <person name="Henrissat B."/>
            <person name="Hilden K."/>
            <person name="Kuo R."/>
            <person name="Labutti K."/>
            <person name="Lipzen A."/>
            <person name="Makela M.R."/>
            <person name="Sandor L."/>
            <person name="Spatafora J.W."/>
            <person name="Grigoriev I.V."/>
            <person name="Hibbett D.S."/>
        </authorList>
    </citation>
    <scope>NUCLEOTIDE SEQUENCE [LARGE SCALE GENOMIC DNA]</scope>
    <source>
        <strain evidence="8 9">3A-2</strain>
    </source>
</reference>
<protein>
    <recommendedName>
        <fullName evidence="7">LIM zinc-binding domain-containing protein</fullName>
    </recommendedName>
</protein>
<evidence type="ECO:0000256" key="4">
    <source>
        <dbReference type="ARBA" id="ARBA00023038"/>
    </source>
</evidence>
<dbReference type="OrthoDB" id="1112565at2759"/>
<keyword evidence="1 5" id="KW-0479">Metal-binding</keyword>